<name>A0A1T4V3E8_9GAMM</name>
<keyword evidence="2" id="KW-1185">Reference proteome</keyword>
<dbReference type="EMBL" id="FUXX01000006">
    <property type="protein sequence ID" value="SKA59051.1"/>
    <property type="molecule type" value="Genomic_DNA"/>
</dbReference>
<protein>
    <submittedName>
        <fullName evidence="1">Tir chaperone protein (CesT) family protein</fullName>
    </submittedName>
</protein>
<reference evidence="2" key="1">
    <citation type="submission" date="2017-02" db="EMBL/GenBank/DDBJ databases">
        <authorList>
            <person name="Varghese N."/>
            <person name="Submissions S."/>
        </authorList>
    </citation>
    <scope>NUCLEOTIDE SEQUENCE [LARGE SCALE GENOMIC DNA]</scope>
    <source>
        <strain evidence="2">DSM 3072</strain>
    </source>
</reference>
<dbReference type="CDD" id="cd16364">
    <property type="entry name" value="T3SC_I-like"/>
    <property type="match status" value="1"/>
</dbReference>
<dbReference type="SUPFAM" id="SSF69635">
    <property type="entry name" value="Type III secretory system chaperone-like"/>
    <property type="match status" value="1"/>
</dbReference>
<gene>
    <name evidence="1" type="ORF">SAMN02745213_00586</name>
</gene>
<sequence>MDVANIDRMLESLDSPKIAKFGTNPLSCTSIPGFGSLFICLRAKTLMFYTSIERLGAESKNFPALFEMILTSDVSGGRFNNLRLAYDSDTTVLWLCYDINLDDVTTMVLRDTVNSFINNAKSFKKLLKTQLLDVVIQTLRAGVGQNDDSFILSPEMEHACALSLACSNVGAERNYEQNKPVQTSPEVQAQLKQSITALSGGAAGAPSGGAPDSNEPELVNVMIAQSTFMLA</sequence>
<dbReference type="RefSeq" id="WP_078928157.1">
    <property type="nucleotide sequence ID" value="NZ_FUXX01000006.1"/>
</dbReference>
<dbReference type="Gene3D" id="3.30.1460.10">
    <property type="match status" value="1"/>
</dbReference>
<dbReference type="AlphaFoldDB" id="A0A1T4V3E8"/>
<dbReference type="Proteomes" id="UP000242432">
    <property type="component" value="Unassembled WGS sequence"/>
</dbReference>
<organism evidence="1 2">
    <name type="scientific">Succinivibrio dextrinosolvens DSM 3072</name>
    <dbReference type="NCBI Taxonomy" id="1123324"/>
    <lineage>
        <taxon>Bacteria</taxon>
        <taxon>Pseudomonadati</taxon>
        <taxon>Pseudomonadota</taxon>
        <taxon>Gammaproteobacteria</taxon>
        <taxon>Aeromonadales</taxon>
        <taxon>Succinivibrionaceae</taxon>
        <taxon>Succinivibrio</taxon>
    </lineage>
</organism>
<proteinExistence type="predicted"/>
<accession>A0A1T4V3E8</accession>
<evidence type="ECO:0000313" key="2">
    <source>
        <dbReference type="Proteomes" id="UP000242432"/>
    </source>
</evidence>
<evidence type="ECO:0000313" key="1">
    <source>
        <dbReference type="EMBL" id="SKA59051.1"/>
    </source>
</evidence>